<sequence length="181" mass="20564">MELILILGPMKSGKSFELINYFAPLKYTDEKFALFHSINNVRDEAIQSRNNVVAEARKIKSIKEIVNGGYAAVGIDEIHMFPDTDAKYVAELLRWGTRVVISGLDTDYQGRMFKIIKELLELGPNTVNYKRAVCDHCRQPDAVYTQVLKDSVPIFKGLPPSIPDDGTYAYRALCRRCFKKL</sequence>
<feature type="binding site" evidence="9">
    <location>
        <position position="170"/>
    </location>
    <ligand>
        <name>substrate</name>
    </ligand>
</feature>
<proteinExistence type="inferred from homology"/>
<dbReference type="EC" id="2.7.1.21" evidence="2 10"/>
<name>A0A1F5SGN1_9BACT</name>
<gene>
    <name evidence="12" type="ORF">A2227_00725</name>
</gene>
<evidence type="ECO:0000256" key="7">
    <source>
        <dbReference type="ARBA" id="ARBA00022840"/>
    </source>
</evidence>
<dbReference type="STRING" id="1797994.A2227_00725"/>
<dbReference type="InterPro" id="IPR001267">
    <property type="entry name" value="Thymidine_kinase"/>
</dbReference>
<dbReference type="GO" id="GO:0004797">
    <property type="term" value="F:thymidine kinase activity"/>
    <property type="evidence" value="ECO:0007669"/>
    <property type="project" value="UniProtKB-EC"/>
</dbReference>
<dbReference type="GO" id="GO:0071897">
    <property type="term" value="P:DNA biosynthetic process"/>
    <property type="evidence" value="ECO:0007669"/>
    <property type="project" value="UniProtKB-KW"/>
</dbReference>
<evidence type="ECO:0000256" key="11">
    <source>
        <dbReference type="RuleBase" id="RU004165"/>
    </source>
</evidence>
<evidence type="ECO:0000313" key="13">
    <source>
        <dbReference type="Proteomes" id="UP000178367"/>
    </source>
</evidence>
<dbReference type="InterPro" id="IPR027417">
    <property type="entry name" value="P-loop_NTPase"/>
</dbReference>
<evidence type="ECO:0000256" key="9">
    <source>
        <dbReference type="PIRSR" id="PIRSR035805-2"/>
    </source>
</evidence>
<dbReference type="AlphaFoldDB" id="A0A1F5SGN1"/>
<dbReference type="PIRSF" id="PIRSF035805">
    <property type="entry name" value="TK_cell"/>
    <property type="match status" value="1"/>
</dbReference>
<evidence type="ECO:0000256" key="8">
    <source>
        <dbReference type="PIRSR" id="PIRSR035805-1"/>
    </source>
</evidence>
<keyword evidence="5 10" id="KW-0547">Nucleotide-binding</keyword>
<keyword evidence="6 10" id="KW-0418">Kinase</keyword>
<dbReference type="Proteomes" id="UP000178367">
    <property type="component" value="Unassembled WGS sequence"/>
</dbReference>
<dbReference type="PANTHER" id="PTHR11441">
    <property type="entry name" value="THYMIDINE KINASE"/>
    <property type="match status" value="1"/>
</dbReference>
<reference evidence="12 13" key="1">
    <citation type="journal article" date="2016" name="Nat. Commun.">
        <title>Thousands of microbial genomes shed light on interconnected biogeochemical processes in an aquifer system.</title>
        <authorList>
            <person name="Anantharaman K."/>
            <person name="Brown C.T."/>
            <person name="Hug L.A."/>
            <person name="Sharon I."/>
            <person name="Castelle C.J."/>
            <person name="Probst A.J."/>
            <person name="Thomas B.C."/>
            <person name="Singh A."/>
            <person name="Wilkins M.J."/>
            <person name="Karaoz U."/>
            <person name="Brodie E.L."/>
            <person name="Williams K.H."/>
            <person name="Hubbard S.S."/>
            <person name="Banfield J.F."/>
        </authorList>
    </citation>
    <scope>NUCLEOTIDE SEQUENCE [LARGE SCALE GENOMIC DNA]</scope>
</reference>
<dbReference type="Gene3D" id="3.40.50.300">
    <property type="entry name" value="P-loop containing nucleotide triphosphate hydrolases"/>
    <property type="match status" value="1"/>
</dbReference>
<dbReference type="GO" id="GO:0046104">
    <property type="term" value="P:thymidine metabolic process"/>
    <property type="evidence" value="ECO:0007669"/>
    <property type="project" value="TreeGrafter"/>
</dbReference>
<evidence type="ECO:0000256" key="2">
    <source>
        <dbReference type="ARBA" id="ARBA00012118"/>
    </source>
</evidence>
<comment type="similarity">
    <text evidence="1 11">Belongs to the thymidine kinase family.</text>
</comment>
<evidence type="ECO:0000256" key="4">
    <source>
        <dbReference type="ARBA" id="ARBA00022679"/>
    </source>
</evidence>
<evidence type="ECO:0000256" key="10">
    <source>
        <dbReference type="RuleBase" id="RU000544"/>
    </source>
</evidence>
<dbReference type="EMBL" id="MFGB01000020">
    <property type="protein sequence ID" value="OGF25716.1"/>
    <property type="molecule type" value="Genomic_DNA"/>
</dbReference>
<comment type="catalytic activity">
    <reaction evidence="10">
        <text>thymidine + ATP = dTMP + ADP + H(+)</text>
        <dbReference type="Rhea" id="RHEA:19129"/>
        <dbReference type="ChEBI" id="CHEBI:15378"/>
        <dbReference type="ChEBI" id="CHEBI:17748"/>
        <dbReference type="ChEBI" id="CHEBI:30616"/>
        <dbReference type="ChEBI" id="CHEBI:63528"/>
        <dbReference type="ChEBI" id="CHEBI:456216"/>
        <dbReference type="EC" id="2.7.1.21"/>
    </reaction>
</comment>
<protein>
    <recommendedName>
        <fullName evidence="2 10">Thymidine kinase</fullName>
        <ecNumber evidence="2 10">2.7.1.21</ecNumber>
    </recommendedName>
</protein>
<accession>A0A1F5SGN1</accession>
<dbReference type="GO" id="GO:0005524">
    <property type="term" value="F:ATP binding"/>
    <property type="evidence" value="ECO:0007669"/>
    <property type="project" value="UniProtKB-KW"/>
</dbReference>
<evidence type="ECO:0000256" key="3">
    <source>
        <dbReference type="ARBA" id="ARBA00022634"/>
    </source>
</evidence>
<evidence type="ECO:0000256" key="5">
    <source>
        <dbReference type="ARBA" id="ARBA00022741"/>
    </source>
</evidence>
<evidence type="ECO:0000313" key="12">
    <source>
        <dbReference type="EMBL" id="OGF25716.1"/>
    </source>
</evidence>
<comment type="caution">
    <text evidence="12">The sequence shown here is derived from an EMBL/GenBank/DDBJ whole genome shotgun (WGS) entry which is preliminary data.</text>
</comment>
<evidence type="ECO:0000256" key="1">
    <source>
        <dbReference type="ARBA" id="ARBA00007587"/>
    </source>
</evidence>
<organism evidence="12 13">
    <name type="scientific">Candidatus Falkowbacteria bacterium RIFOXYA2_FULL_47_19</name>
    <dbReference type="NCBI Taxonomy" id="1797994"/>
    <lineage>
        <taxon>Bacteria</taxon>
        <taxon>Candidatus Falkowiibacteriota</taxon>
    </lineage>
</organism>
<keyword evidence="7 10" id="KW-0067">ATP-binding</keyword>
<evidence type="ECO:0000256" key="6">
    <source>
        <dbReference type="ARBA" id="ARBA00022777"/>
    </source>
</evidence>
<keyword evidence="4 10" id="KW-0808">Transferase</keyword>
<keyword evidence="3 10" id="KW-0237">DNA synthesis</keyword>
<dbReference type="PANTHER" id="PTHR11441:SF0">
    <property type="entry name" value="THYMIDINE KINASE, CYTOSOLIC"/>
    <property type="match status" value="1"/>
</dbReference>
<dbReference type="SUPFAM" id="SSF52540">
    <property type="entry name" value="P-loop containing nucleoside triphosphate hydrolases"/>
    <property type="match status" value="1"/>
</dbReference>
<dbReference type="Pfam" id="PF00265">
    <property type="entry name" value="TK"/>
    <property type="match status" value="1"/>
</dbReference>
<feature type="active site" description="Proton acceptor" evidence="8">
    <location>
        <position position="77"/>
    </location>
</feature>